<evidence type="ECO:0000259" key="2">
    <source>
        <dbReference type="PROSITE" id="PS51154"/>
    </source>
</evidence>
<evidence type="ECO:0000313" key="4">
    <source>
        <dbReference type="Proteomes" id="UP000321479"/>
    </source>
</evidence>
<keyword evidence="4" id="KW-1185">Reference proteome</keyword>
<dbReference type="SMART" id="SM00506">
    <property type="entry name" value="A1pp"/>
    <property type="match status" value="1"/>
</dbReference>
<reference evidence="3 4" key="1">
    <citation type="journal article" date="2017" name="Curr. Microbiol.">
        <title>Mucilaginibacter ginsenosidivorans sp. nov., Isolated from Soil of Ginseng Field.</title>
        <authorList>
            <person name="Kim M.M."/>
            <person name="Siddiqi M.Z."/>
            <person name="Im W.T."/>
        </authorList>
    </citation>
    <scope>NUCLEOTIDE SEQUENCE [LARGE SCALE GENOMIC DNA]</scope>
    <source>
        <strain evidence="3 4">Gsoil 3017</strain>
    </source>
</reference>
<accession>A0A5B8USA9</accession>
<dbReference type="CDD" id="cd02901">
    <property type="entry name" value="Macro_Poa1p-like"/>
    <property type="match status" value="1"/>
</dbReference>
<feature type="domain" description="Macro" evidence="2">
    <location>
        <begin position="1"/>
        <end position="155"/>
    </location>
</feature>
<dbReference type="EMBL" id="CP042436">
    <property type="protein sequence ID" value="QEC61987.1"/>
    <property type="molecule type" value="Genomic_DNA"/>
</dbReference>
<dbReference type="InterPro" id="IPR043472">
    <property type="entry name" value="Macro_dom-like"/>
</dbReference>
<protein>
    <submittedName>
        <fullName evidence="3">Macro domain-containing protein</fullName>
    </submittedName>
</protein>
<dbReference type="InterPro" id="IPR050892">
    <property type="entry name" value="ADP-ribose_metab_enzymes"/>
</dbReference>
<evidence type="ECO:0000313" key="3">
    <source>
        <dbReference type="EMBL" id="QEC61987.1"/>
    </source>
</evidence>
<dbReference type="Pfam" id="PF01661">
    <property type="entry name" value="Macro"/>
    <property type="match status" value="1"/>
</dbReference>
<dbReference type="InterPro" id="IPR002589">
    <property type="entry name" value="Macro_dom"/>
</dbReference>
<comment type="catalytic activity">
    <reaction evidence="1">
        <text>an N-(ADP-alpha-D-ribosyl)-thymidine in DNA + H2O = a thymidine in DNA + ADP-D-ribose</text>
        <dbReference type="Rhea" id="RHEA:71655"/>
        <dbReference type="Rhea" id="RHEA-COMP:13556"/>
        <dbReference type="Rhea" id="RHEA-COMP:18051"/>
        <dbReference type="ChEBI" id="CHEBI:15377"/>
        <dbReference type="ChEBI" id="CHEBI:57967"/>
        <dbReference type="ChEBI" id="CHEBI:137386"/>
        <dbReference type="ChEBI" id="CHEBI:191199"/>
    </reaction>
    <physiologicalReaction direction="left-to-right" evidence="1">
        <dbReference type="Rhea" id="RHEA:71656"/>
    </physiologicalReaction>
</comment>
<proteinExistence type="predicted"/>
<evidence type="ECO:0000256" key="1">
    <source>
        <dbReference type="ARBA" id="ARBA00035885"/>
    </source>
</evidence>
<dbReference type="SUPFAM" id="SSF52949">
    <property type="entry name" value="Macro domain-like"/>
    <property type="match status" value="1"/>
</dbReference>
<dbReference type="RefSeq" id="WP_147030564.1">
    <property type="nucleotide sequence ID" value="NZ_CP042436.1"/>
</dbReference>
<dbReference type="PANTHER" id="PTHR12521">
    <property type="entry name" value="PROTEIN C6ORF130"/>
    <property type="match status" value="1"/>
</dbReference>
<organism evidence="3 4">
    <name type="scientific">Mucilaginibacter ginsenosidivorans</name>
    <dbReference type="NCBI Taxonomy" id="398053"/>
    <lineage>
        <taxon>Bacteria</taxon>
        <taxon>Pseudomonadati</taxon>
        <taxon>Bacteroidota</taxon>
        <taxon>Sphingobacteriia</taxon>
        <taxon>Sphingobacteriales</taxon>
        <taxon>Sphingobacteriaceae</taxon>
        <taxon>Mucilaginibacter</taxon>
    </lineage>
</organism>
<dbReference type="KEGG" id="mgin:FRZ54_05085"/>
<dbReference type="Gene3D" id="3.40.220.10">
    <property type="entry name" value="Leucine Aminopeptidase, subunit E, domain 1"/>
    <property type="match status" value="1"/>
</dbReference>
<sequence>MIQTLTGDLFKSDAQALVNTVNTVGVMGKGIALQFKEAFPHNNRVYIDACKRKELEPGKLLSVWDEHLLYGKKLIVNFPTKTHWRQPSKYEYIEKGLVALREEIKNKDIKSIAIPPLGAGNGGLNWVIVKPMIVEALKDLPVDVQIFEPNAEIKELLQNREVNKNIELTPARAALLYSLFAFESFGEYSSLFAANKLAYFLQRMGQKLRLDFRAHHYGPYAVGVEKVLYHLNGTYLKGLEQGQAKPFEPLKLNYQKWEMVNDYVARMQPEDRDRLNQLLIFLKNFTSELSLEILASVDFIMSKHPFYTVNQVADAMWTRRKKELFRLESIEKAYNHLQVYKTKLLIK</sequence>
<dbReference type="PANTHER" id="PTHR12521:SF0">
    <property type="entry name" value="ADP-RIBOSE GLYCOHYDROLASE OARD1"/>
    <property type="match status" value="1"/>
</dbReference>
<dbReference type="Proteomes" id="UP000321479">
    <property type="component" value="Chromosome"/>
</dbReference>
<dbReference type="PROSITE" id="PS51154">
    <property type="entry name" value="MACRO"/>
    <property type="match status" value="1"/>
</dbReference>
<gene>
    <name evidence="3" type="ORF">FRZ54_05085</name>
</gene>
<dbReference type="GO" id="GO:0140291">
    <property type="term" value="P:peptidyl-glutamate ADP-deribosylation"/>
    <property type="evidence" value="ECO:0007669"/>
    <property type="project" value="TreeGrafter"/>
</dbReference>
<dbReference type="AlphaFoldDB" id="A0A5B8USA9"/>
<name>A0A5B8USA9_9SPHI</name>
<dbReference type="OrthoDB" id="9780211at2"/>